<dbReference type="PIRSF" id="PIRSF005485">
    <property type="entry name" value="HrcA"/>
    <property type="match status" value="1"/>
</dbReference>
<dbReference type="GO" id="GO:0003677">
    <property type="term" value="F:DNA binding"/>
    <property type="evidence" value="ECO:0007669"/>
    <property type="project" value="InterPro"/>
</dbReference>
<dbReference type="PANTHER" id="PTHR34824:SF1">
    <property type="entry name" value="HEAT-INDUCIBLE TRANSCRIPTION REPRESSOR HRCA"/>
    <property type="match status" value="1"/>
</dbReference>
<keyword evidence="2 5" id="KW-0805">Transcription regulation</keyword>
<organism evidence="8 9">
    <name type="scientific">Thermacetogenium phaeum</name>
    <dbReference type="NCBI Taxonomy" id="85874"/>
    <lineage>
        <taxon>Bacteria</taxon>
        <taxon>Bacillati</taxon>
        <taxon>Bacillota</taxon>
        <taxon>Clostridia</taxon>
        <taxon>Thermoanaerobacterales</taxon>
        <taxon>Thermoanaerobacteraceae</taxon>
        <taxon>Thermacetogenium</taxon>
    </lineage>
</organism>
<dbReference type="InterPro" id="IPR021153">
    <property type="entry name" value="HrcA_C"/>
</dbReference>
<dbReference type="HAMAP" id="MF_00081">
    <property type="entry name" value="HrcA"/>
    <property type="match status" value="1"/>
</dbReference>
<evidence type="ECO:0000313" key="9">
    <source>
        <dbReference type="Proteomes" id="UP000053326"/>
    </source>
</evidence>
<keyword evidence="4 5" id="KW-0804">Transcription</keyword>
<evidence type="ECO:0000256" key="3">
    <source>
        <dbReference type="ARBA" id="ARBA00023016"/>
    </source>
</evidence>
<name>A0A101FF66_9THEO</name>
<dbReference type="Gene3D" id="3.30.450.40">
    <property type="match status" value="1"/>
</dbReference>
<dbReference type="PANTHER" id="PTHR34824">
    <property type="entry name" value="HEAT-INDUCIBLE TRANSCRIPTION REPRESSOR HRCA"/>
    <property type="match status" value="1"/>
</dbReference>
<dbReference type="NCBIfam" id="TIGR00331">
    <property type="entry name" value="hrcA"/>
    <property type="match status" value="1"/>
</dbReference>
<dbReference type="Proteomes" id="UP000053326">
    <property type="component" value="Unassembled WGS sequence"/>
</dbReference>
<sequence>MLLLELSTRAMGVLIVKAVMPVHLNARKRQVLEAIVESHIETAEPVSSRTIARKYHLGVSPATIRNEMADLEEMGLIEQPHTSAGRIPSQPGYRYYVDELMKKRRLTPREERLIRAIFAQKARVWAKLIQRTIKTVKQMTDYLIMLSGPQLEYAALKKVKIIPLLPDNALVVIVAETGWIETRVIELPSEMASEDLQRIEAVFNTHFSGLTFPEISRTILESVYDELLRQRKAVDRILEIIEAVLQEESGEALYLGGTQNILKQPEYRNLNELYNILNLIEEEDTLRSILLDTASNQITVKIGQELNCEMAKNYSVVTSVYTIGGKAVGAFGLLGPVRMDYARAIAIVEYITQTLSEVLTAEPII</sequence>
<comment type="caution">
    <text evidence="8">The sequence shown here is derived from an EMBL/GenBank/DDBJ whole genome shotgun (WGS) entry which is preliminary data.</text>
</comment>
<gene>
    <name evidence="5" type="primary">hrcA</name>
    <name evidence="8" type="ORF">XD66_1375</name>
</gene>
<dbReference type="SUPFAM" id="SSF46785">
    <property type="entry name" value="Winged helix' DNA-binding domain"/>
    <property type="match status" value="1"/>
</dbReference>
<dbReference type="PATRIC" id="fig|85874.4.peg.924"/>
<dbReference type="GO" id="GO:0045892">
    <property type="term" value="P:negative regulation of DNA-templated transcription"/>
    <property type="evidence" value="ECO:0007669"/>
    <property type="project" value="UniProtKB-UniRule"/>
</dbReference>
<dbReference type="InterPro" id="IPR029016">
    <property type="entry name" value="GAF-like_dom_sf"/>
</dbReference>
<evidence type="ECO:0000259" key="6">
    <source>
        <dbReference type="Pfam" id="PF01628"/>
    </source>
</evidence>
<evidence type="ECO:0000313" key="8">
    <source>
        <dbReference type="EMBL" id="KUK35917.1"/>
    </source>
</evidence>
<evidence type="ECO:0000259" key="7">
    <source>
        <dbReference type="Pfam" id="PF03444"/>
    </source>
</evidence>
<reference evidence="9" key="1">
    <citation type="journal article" date="2015" name="MBio">
        <title>Genome-Resolved Metagenomic Analysis Reveals Roles for Candidate Phyla and Other Microbial Community Members in Biogeochemical Transformations in Oil Reservoirs.</title>
        <authorList>
            <person name="Hu P."/>
            <person name="Tom L."/>
            <person name="Singh A."/>
            <person name="Thomas B.C."/>
            <person name="Baker B.J."/>
            <person name="Piceno Y.M."/>
            <person name="Andersen G.L."/>
            <person name="Banfield J.F."/>
        </authorList>
    </citation>
    <scope>NUCLEOTIDE SEQUENCE [LARGE SCALE GENOMIC DNA]</scope>
</reference>
<dbReference type="EMBL" id="LGFO01000214">
    <property type="protein sequence ID" value="KUK35917.1"/>
    <property type="molecule type" value="Genomic_DNA"/>
</dbReference>
<dbReference type="InterPro" id="IPR005104">
    <property type="entry name" value="WHTH_HrcA_DNA-bd"/>
</dbReference>
<comment type="similarity">
    <text evidence="5">Belongs to the HrcA family.</text>
</comment>
<evidence type="ECO:0000256" key="2">
    <source>
        <dbReference type="ARBA" id="ARBA00023015"/>
    </source>
</evidence>
<dbReference type="InterPro" id="IPR002571">
    <property type="entry name" value="HrcA"/>
</dbReference>
<feature type="domain" description="Winged helix-turn-helix transcription repressor HrcA DNA-binding" evidence="7">
    <location>
        <begin position="24"/>
        <end position="89"/>
    </location>
</feature>
<dbReference type="Gene3D" id="3.30.390.60">
    <property type="entry name" value="Heat-inducible transcription repressor hrca homolog, domain 3"/>
    <property type="match status" value="1"/>
</dbReference>
<protein>
    <recommendedName>
        <fullName evidence="5">Heat-inducible transcription repressor HrcA</fullName>
    </recommendedName>
</protein>
<accession>A0A101FF66</accession>
<proteinExistence type="inferred from homology"/>
<comment type="function">
    <text evidence="5">Negative regulator of class I heat shock genes (grpE-dnaK-dnaJ and groELS operons). Prevents heat-shock induction of these operons.</text>
</comment>
<evidence type="ECO:0000256" key="5">
    <source>
        <dbReference type="HAMAP-Rule" id="MF_00081"/>
    </source>
</evidence>
<keyword evidence="1 5" id="KW-0678">Repressor</keyword>
<dbReference type="InterPro" id="IPR023120">
    <property type="entry name" value="WHTH_transcript_rep_HrcA_IDD"/>
</dbReference>
<dbReference type="AlphaFoldDB" id="A0A101FF66"/>
<dbReference type="Pfam" id="PF01628">
    <property type="entry name" value="HrcA"/>
    <property type="match status" value="1"/>
</dbReference>
<dbReference type="InterPro" id="IPR036388">
    <property type="entry name" value="WH-like_DNA-bd_sf"/>
</dbReference>
<keyword evidence="3 5" id="KW-0346">Stress response</keyword>
<dbReference type="SUPFAM" id="SSF55781">
    <property type="entry name" value="GAF domain-like"/>
    <property type="match status" value="1"/>
</dbReference>
<feature type="domain" description="Heat-inducible transcription repressor HrcA C-terminal" evidence="6">
    <location>
        <begin position="127"/>
        <end position="345"/>
    </location>
</feature>
<evidence type="ECO:0000256" key="1">
    <source>
        <dbReference type="ARBA" id="ARBA00022491"/>
    </source>
</evidence>
<dbReference type="Pfam" id="PF03444">
    <property type="entry name" value="WHD_HrcA"/>
    <property type="match status" value="1"/>
</dbReference>
<evidence type="ECO:0000256" key="4">
    <source>
        <dbReference type="ARBA" id="ARBA00023163"/>
    </source>
</evidence>
<dbReference type="Gene3D" id="1.10.10.10">
    <property type="entry name" value="Winged helix-like DNA-binding domain superfamily/Winged helix DNA-binding domain"/>
    <property type="match status" value="1"/>
</dbReference>
<dbReference type="InterPro" id="IPR036390">
    <property type="entry name" value="WH_DNA-bd_sf"/>
</dbReference>